<sequence>MMFKASTYYVWLGASCDYAHKERVSSGTYRAEINGKLIDCFVCTDDYTTEFRMLLTAMIHAMETLPASSDIVFMTNVAYLQNFNREPTSETANADLISRCHELIPRHATVSVKIVPYHKYPILAELHQQTHQAMDDYRKSR</sequence>
<protein>
    <submittedName>
        <fullName evidence="1">Uncharacterized protein</fullName>
    </submittedName>
</protein>
<dbReference type="RefSeq" id="WP_007574160.1">
    <property type="nucleotide sequence ID" value="NZ_BPTS01000001.1"/>
</dbReference>
<dbReference type="InterPro" id="IPR012337">
    <property type="entry name" value="RNaseH-like_sf"/>
</dbReference>
<dbReference type="Proteomes" id="UP000002772">
    <property type="component" value="Unassembled WGS sequence"/>
</dbReference>
<name>F8NAV0_9BACT</name>
<dbReference type="SUPFAM" id="SSF53098">
    <property type="entry name" value="Ribonuclease H-like"/>
    <property type="match status" value="1"/>
</dbReference>
<dbReference type="EMBL" id="GL945017">
    <property type="protein sequence ID" value="EGN56848.1"/>
    <property type="molecule type" value="Genomic_DNA"/>
</dbReference>
<reference evidence="2" key="1">
    <citation type="journal article" date="2011" name="Stand. Genomic Sci.">
        <title>Non-contiguous finished genome sequence of the opportunistic oral pathogen Prevotella multisaccharivorax type strain (PPPA20).</title>
        <authorList>
            <person name="Pati A."/>
            <person name="Gronow S."/>
            <person name="Lu M."/>
            <person name="Lapidus A."/>
            <person name="Nolan M."/>
            <person name="Lucas S."/>
            <person name="Hammon N."/>
            <person name="Deshpande S."/>
            <person name="Cheng J.F."/>
            <person name="Tapia R."/>
            <person name="Han C."/>
            <person name="Goodwin L."/>
            <person name="Pitluck S."/>
            <person name="Liolios K."/>
            <person name="Pagani I."/>
            <person name="Mavromatis K."/>
            <person name="Mikhailova N."/>
            <person name="Huntemann M."/>
            <person name="Chen A."/>
            <person name="Palaniappan K."/>
            <person name="Land M."/>
            <person name="Hauser L."/>
            <person name="Detter J.C."/>
            <person name="Brambilla E.M."/>
            <person name="Rohde M."/>
            <person name="Goker M."/>
            <person name="Woyke T."/>
            <person name="Bristow J."/>
            <person name="Eisen J.A."/>
            <person name="Markowitz V."/>
            <person name="Hugenholtz P."/>
            <person name="Kyrpides N.C."/>
            <person name="Klenk H.P."/>
            <person name="Ivanova N."/>
        </authorList>
    </citation>
    <scope>NUCLEOTIDE SEQUENCE [LARGE SCALE GENOMIC DNA]</scope>
    <source>
        <strain evidence="2">DSM 17128</strain>
    </source>
</reference>
<dbReference type="AlphaFoldDB" id="F8NAV0"/>
<dbReference type="OrthoDB" id="1069187at2"/>
<dbReference type="Gene3D" id="3.30.420.10">
    <property type="entry name" value="Ribonuclease H-like superfamily/Ribonuclease H"/>
    <property type="match status" value="1"/>
</dbReference>
<dbReference type="GO" id="GO:0003676">
    <property type="term" value="F:nucleic acid binding"/>
    <property type="evidence" value="ECO:0007669"/>
    <property type="project" value="InterPro"/>
</dbReference>
<evidence type="ECO:0000313" key="1">
    <source>
        <dbReference type="EMBL" id="EGN56848.1"/>
    </source>
</evidence>
<evidence type="ECO:0000313" key="2">
    <source>
        <dbReference type="Proteomes" id="UP000002772"/>
    </source>
</evidence>
<dbReference type="PROSITE" id="PS51257">
    <property type="entry name" value="PROKAR_LIPOPROTEIN"/>
    <property type="match status" value="1"/>
</dbReference>
<dbReference type="HOGENOM" id="CLU_1553882_0_0_10"/>
<gene>
    <name evidence="1" type="ORF">Premu_1424</name>
</gene>
<organism evidence="1 2">
    <name type="scientific">Hallella multisaccharivorax DSM 17128</name>
    <dbReference type="NCBI Taxonomy" id="688246"/>
    <lineage>
        <taxon>Bacteria</taxon>
        <taxon>Pseudomonadati</taxon>
        <taxon>Bacteroidota</taxon>
        <taxon>Bacteroidia</taxon>
        <taxon>Bacteroidales</taxon>
        <taxon>Prevotellaceae</taxon>
        <taxon>Hallella</taxon>
    </lineage>
</organism>
<dbReference type="InterPro" id="IPR036397">
    <property type="entry name" value="RNaseH_sf"/>
</dbReference>
<accession>F8NAV0</accession>
<keyword evidence="2" id="KW-1185">Reference proteome</keyword>
<proteinExistence type="predicted"/>